<dbReference type="EMBL" id="UYYB01095762">
    <property type="protein sequence ID" value="VDM75734.1"/>
    <property type="molecule type" value="Genomic_DNA"/>
</dbReference>
<dbReference type="GO" id="GO:0005615">
    <property type="term" value="C:extracellular space"/>
    <property type="evidence" value="ECO:0007669"/>
    <property type="project" value="TreeGrafter"/>
</dbReference>
<dbReference type="InterPro" id="IPR004245">
    <property type="entry name" value="DUF229"/>
</dbReference>
<dbReference type="Proteomes" id="UP000270094">
    <property type="component" value="Unassembled WGS sequence"/>
</dbReference>
<organism evidence="1 2">
    <name type="scientific">Strongylus vulgaris</name>
    <name type="common">Blood worm</name>
    <dbReference type="NCBI Taxonomy" id="40348"/>
    <lineage>
        <taxon>Eukaryota</taxon>
        <taxon>Metazoa</taxon>
        <taxon>Ecdysozoa</taxon>
        <taxon>Nematoda</taxon>
        <taxon>Chromadorea</taxon>
        <taxon>Rhabditida</taxon>
        <taxon>Rhabditina</taxon>
        <taxon>Rhabditomorpha</taxon>
        <taxon>Strongyloidea</taxon>
        <taxon>Strongylidae</taxon>
        <taxon>Strongylus</taxon>
    </lineage>
</organism>
<evidence type="ECO:0000313" key="2">
    <source>
        <dbReference type="Proteomes" id="UP000270094"/>
    </source>
</evidence>
<dbReference type="PANTHER" id="PTHR10974">
    <property type="entry name" value="FI08016P-RELATED"/>
    <property type="match status" value="1"/>
</dbReference>
<sequence length="179" mass="20924">MTTTVQLDLDKENNSLQEEAPFSDIFDFCPFEPVDPWREEIARYVDDSNGFKNCNVQGDFLPLTELVNGTLILKNTNSDASCKGRCLIYINDEKYKTTEWREVNSEFHCDFVETECNLNRSEQEDGILRFVHKQIVEQRNSSEERLSMHDHPDVHIIIFDSVGSSQFIRYVSQDYYTCK</sequence>
<protein>
    <submittedName>
        <fullName evidence="1">Uncharacterized protein</fullName>
    </submittedName>
</protein>
<proteinExistence type="predicted"/>
<evidence type="ECO:0000313" key="1">
    <source>
        <dbReference type="EMBL" id="VDM75734.1"/>
    </source>
</evidence>
<accession>A0A3P7JCH1</accession>
<name>A0A3P7JCH1_STRVU</name>
<dbReference type="OrthoDB" id="5865359at2759"/>
<dbReference type="PANTHER" id="PTHR10974:SF75">
    <property type="entry name" value="SULFATASE DOMAIN-CONTAINING PROTEIN"/>
    <property type="match status" value="1"/>
</dbReference>
<gene>
    <name evidence="1" type="ORF">SVUK_LOCUS10732</name>
</gene>
<reference evidence="1 2" key="1">
    <citation type="submission" date="2018-11" db="EMBL/GenBank/DDBJ databases">
        <authorList>
            <consortium name="Pathogen Informatics"/>
        </authorList>
    </citation>
    <scope>NUCLEOTIDE SEQUENCE [LARGE SCALE GENOMIC DNA]</scope>
</reference>
<dbReference type="Pfam" id="PF02995">
    <property type="entry name" value="DUF229"/>
    <property type="match status" value="1"/>
</dbReference>
<dbReference type="AlphaFoldDB" id="A0A3P7JCH1"/>
<keyword evidence="2" id="KW-1185">Reference proteome</keyword>